<organism evidence="2">
    <name type="scientific">uncultured Rubrobacteraceae bacterium</name>
    <dbReference type="NCBI Taxonomy" id="349277"/>
    <lineage>
        <taxon>Bacteria</taxon>
        <taxon>Bacillati</taxon>
        <taxon>Actinomycetota</taxon>
        <taxon>Rubrobacteria</taxon>
        <taxon>Rubrobacterales</taxon>
        <taxon>Rubrobacteraceae</taxon>
        <taxon>environmental samples</taxon>
    </lineage>
</organism>
<dbReference type="EMBL" id="CADCVC010000212">
    <property type="protein sequence ID" value="CAA9452116.1"/>
    <property type="molecule type" value="Genomic_DNA"/>
</dbReference>
<evidence type="ECO:0000256" key="1">
    <source>
        <dbReference type="SAM" id="SignalP"/>
    </source>
</evidence>
<dbReference type="PROSITE" id="PS51257">
    <property type="entry name" value="PROKAR_LIPOPROTEIN"/>
    <property type="match status" value="1"/>
</dbReference>
<dbReference type="SUPFAM" id="SSF53474">
    <property type="entry name" value="alpha/beta-Hydrolases"/>
    <property type="match status" value="1"/>
</dbReference>
<protein>
    <recommendedName>
        <fullName evidence="3">Alpha/beta hydrolase</fullName>
    </recommendedName>
</protein>
<reference evidence="2" key="1">
    <citation type="submission" date="2020-02" db="EMBL/GenBank/DDBJ databases">
        <authorList>
            <person name="Meier V. D."/>
        </authorList>
    </citation>
    <scope>NUCLEOTIDE SEQUENCE</scope>
    <source>
        <strain evidence="2">AVDCRST_MAG80</strain>
    </source>
</reference>
<sequence length="219" mass="22972">MNRHRKFLKTVVLLLAAAAAVAGCGASGGSAGEEPESDTSGSWVSVGDTWAIVWGEGDRGVILAHGAAYDATSWEAQGRTLGENGVVALAVEDISLGSLRLAIDYLEEEYDVESVALVGASAGAGPVLQVAEEDLEEISQIILLSGIGEVSGLGEYPKLFVASEGEEGSERVRQMAEEAPGDRNEALILPGSAHAQAIFRTEEGDRLMQAILERLEEYG</sequence>
<dbReference type="Gene3D" id="3.40.50.1820">
    <property type="entry name" value="alpha/beta hydrolase"/>
    <property type="match status" value="1"/>
</dbReference>
<feature type="chain" id="PRO_5039225111" description="Alpha/beta hydrolase" evidence="1">
    <location>
        <begin position="23"/>
        <end position="219"/>
    </location>
</feature>
<evidence type="ECO:0008006" key="3">
    <source>
        <dbReference type="Google" id="ProtNLM"/>
    </source>
</evidence>
<keyword evidence="1" id="KW-0732">Signal</keyword>
<accession>A0A6J4QZ21</accession>
<feature type="signal peptide" evidence="1">
    <location>
        <begin position="1"/>
        <end position="22"/>
    </location>
</feature>
<evidence type="ECO:0000313" key="2">
    <source>
        <dbReference type="EMBL" id="CAA9452116.1"/>
    </source>
</evidence>
<dbReference type="AlphaFoldDB" id="A0A6J4QZ21"/>
<dbReference type="InterPro" id="IPR029058">
    <property type="entry name" value="AB_hydrolase_fold"/>
</dbReference>
<proteinExistence type="predicted"/>
<gene>
    <name evidence="2" type="ORF">AVDCRST_MAG80-2400</name>
</gene>
<name>A0A6J4QZ21_9ACTN</name>